<dbReference type="EMBL" id="JAMXLY010000043">
    <property type="protein sequence ID" value="MCO6026208.1"/>
    <property type="molecule type" value="Genomic_DNA"/>
</dbReference>
<dbReference type="Gene3D" id="1.25.40.390">
    <property type="match status" value="1"/>
</dbReference>
<dbReference type="PROSITE" id="PS51257">
    <property type="entry name" value="PROKAR_LIPOPROTEIN"/>
    <property type="match status" value="1"/>
</dbReference>
<dbReference type="SUPFAM" id="SSF48452">
    <property type="entry name" value="TPR-like"/>
    <property type="match status" value="1"/>
</dbReference>
<dbReference type="Pfam" id="PF14322">
    <property type="entry name" value="SusD-like_3"/>
    <property type="match status" value="1"/>
</dbReference>
<protein>
    <submittedName>
        <fullName evidence="10">RagB/SusD family nutrient uptake outer membrane protein</fullName>
    </submittedName>
</protein>
<evidence type="ECO:0000256" key="2">
    <source>
        <dbReference type="ARBA" id="ARBA00006275"/>
    </source>
</evidence>
<evidence type="ECO:0000313" key="10">
    <source>
        <dbReference type="EMBL" id="MCO6026208.1"/>
    </source>
</evidence>
<keyword evidence="4" id="KW-0472">Membrane</keyword>
<feature type="region of interest" description="Disordered" evidence="6">
    <location>
        <begin position="649"/>
        <end position="669"/>
    </location>
</feature>
<keyword evidence="11" id="KW-1185">Reference proteome</keyword>
<dbReference type="Proteomes" id="UP001204015">
    <property type="component" value="Unassembled WGS sequence"/>
</dbReference>
<gene>
    <name evidence="10" type="ORF">NG821_10210</name>
</gene>
<feature type="chain" id="PRO_5047175176" evidence="7">
    <location>
        <begin position="20"/>
        <end position="669"/>
    </location>
</feature>
<comment type="similarity">
    <text evidence="2">Belongs to the SusD family.</text>
</comment>
<name>A0ABT1C134_9BACT</name>
<sequence length="669" mass="75799">MRLDLKLLAIIFLGGLSFASCSDFLDKEPPSYITPEDYYKSEDEVQACANQFYTILPSHSGWGYGTFGSDDNTDNQADMSADNKFAKGLWLVGNTNGNWAWSNIRNINYQLNAIMSSYKAKTIQGSDTKIRQYIGEIYFFRAYAYFDMLQKWGDLPIVTQSFPDDDSILVAANKRRPCNEVARFIISDLDTAMTYMQEDFEPRHTRVSPEVANLLKSRVALYEGSWLTNFAGTPFVPNGPGWPGKNKDYNSDYNYPTGSVEAEAKYFFQIAAQSAEEVAEKYKGSLVTNTGRIPQSTSDPDNPYFSLFGNTDMSKYPEVLLWREYSKSLSEENNVEVAIQHGDIAAGLTRGMVESFLMKDGRPIYSSDYQYVDTTLASVAKNRDPRLTIFMKVPGQVNVFKNMDATYGDHAVPVEPVPNITERTSEKGYSTGYTIRKGGTFDKALCANGGGYTASITFRATEALLNYMEAEYMLTKDINAGHILEYWKIVRQKAGFTGDAVNPEVTIQATDMSKEKLDWGAYTAGILLTDKVLYNIRRERRCELMAEGLRWMDLDRWRSLDQLISTPYHIEGFHLWNTPMEKWYNNLVANGSSSSNASEESRSEYYRPYEIISTNNSFYDGFTWAMAQYLQPLPIKEFLLTSSDNASIDKSPLYQNPYWPTAPDEPAEK</sequence>
<evidence type="ECO:0000259" key="9">
    <source>
        <dbReference type="Pfam" id="PF14322"/>
    </source>
</evidence>
<evidence type="ECO:0000256" key="1">
    <source>
        <dbReference type="ARBA" id="ARBA00004442"/>
    </source>
</evidence>
<evidence type="ECO:0000256" key="3">
    <source>
        <dbReference type="ARBA" id="ARBA00022729"/>
    </source>
</evidence>
<feature type="domain" description="SusD-like N-terminal" evidence="9">
    <location>
        <begin position="23"/>
        <end position="219"/>
    </location>
</feature>
<accession>A0ABT1C134</accession>
<evidence type="ECO:0000256" key="4">
    <source>
        <dbReference type="ARBA" id="ARBA00023136"/>
    </source>
</evidence>
<evidence type="ECO:0000313" key="11">
    <source>
        <dbReference type="Proteomes" id="UP001204015"/>
    </source>
</evidence>
<reference evidence="10 11" key="1">
    <citation type="submission" date="2022-06" db="EMBL/GenBank/DDBJ databases">
        <title>A taxonomic note on the genus Prevotella: Description of four novel genera and emended description of the genera Hallella and Xylanibacter.</title>
        <authorList>
            <person name="Hitch T.C.A."/>
        </authorList>
    </citation>
    <scope>NUCLEOTIDE SEQUENCE [LARGE SCALE GENOMIC DNA]</scope>
    <source>
        <strain evidence="10 11">DSM 100619</strain>
    </source>
</reference>
<dbReference type="InterPro" id="IPR033985">
    <property type="entry name" value="SusD-like_N"/>
</dbReference>
<evidence type="ECO:0000256" key="7">
    <source>
        <dbReference type="SAM" id="SignalP"/>
    </source>
</evidence>
<dbReference type="InterPro" id="IPR011990">
    <property type="entry name" value="TPR-like_helical_dom_sf"/>
</dbReference>
<comment type="caution">
    <text evidence="10">The sequence shown here is derived from an EMBL/GenBank/DDBJ whole genome shotgun (WGS) entry which is preliminary data.</text>
</comment>
<dbReference type="RefSeq" id="WP_252761562.1">
    <property type="nucleotide sequence ID" value="NZ_JAMXLY010000043.1"/>
</dbReference>
<evidence type="ECO:0000256" key="5">
    <source>
        <dbReference type="ARBA" id="ARBA00023237"/>
    </source>
</evidence>
<dbReference type="InterPro" id="IPR012944">
    <property type="entry name" value="SusD_RagB_dom"/>
</dbReference>
<comment type="subcellular location">
    <subcellularLocation>
        <location evidence="1">Cell outer membrane</location>
    </subcellularLocation>
</comment>
<evidence type="ECO:0000259" key="8">
    <source>
        <dbReference type="Pfam" id="PF07980"/>
    </source>
</evidence>
<feature type="domain" description="RagB/SusD" evidence="8">
    <location>
        <begin position="346"/>
        <end position="659"/>
    </location>
</feature>
<keyword evidence="5" id="KW-0998">Cell outer membrane</keyword>
<organism evidence="10 11">
    <name type="scientific">Segatella cerevisiae</name>
    <dbReference type="NCBI Taxonomy" id="2053716"/>
    <lineage>
        <taxon>Bacteria</taxon>
        <taxon>Pseudomonadati</taxon>
        <taxon>Bacteroidota</taxon>
        <taxon>Bacteroidia</taxon>
        <taxon>Bacteroidales</taxon>
        <taxon>Prevotellaceae</taxon>
        <taxon>Segatella</taxon>
    </lineage>
</organism>
<evidence type="ECO:0000256" key="6">
    <source>
        <dbReference type="SAM" id="MobiDB-lite"/>
    </source>
</evidence>
<feature type="signal peptide" evidence="7">
    <location>
        <begin position="1"/>
        <end position="19"/>
    </location>
</feature>
<dbReference type="Pfam" id="PF07980">
    <property type="entry name" value="SusD_RagB"/>
    <property type="match status" value="1"/>
</dbReference>
<proteinExistence type="inferred from homology"/>
<keyword evidence="3 7" id="KW-0732">Signal</keyword>